<evidence type="ECO:0000256" key="2">
    <source>
        <dbReference type="ARBA" id="ARBA00022483"/>
    </source>
</evidence>
<keyword evidence="2" id="KW-0268">Exocytosis</keyword>
<dbReference type="PANTHER" id="PTHR45999:SF4">
    <property type="entry name" value="UNC-13-4A, ISOFORM B"/>
    <property type="match status" value="1"/>
</dbReference>
<dbReference type="InterPro" id="IPR000008">
    <property type="entry name" value="C2_dom"/>
</dbReference>
<gene>
    <name evidence="5" type="primary">LOC106472561</name>
</gene>
<reference evidence="5" key="1">
    <citation type="submission" date="2025-08" db="UniProtKB">
        <authorList>
            <consortium name="RefSeq"/>
        </authorList>
    </citation>
    <scope>IDENTIFICATION</scope>
    <source>
        <tissue evidence="5">Muscle</tissue>
    </source>
</reference>
<dbReference type="PROSITE" id="PS50004">
    <property type="entry name" value="C2"/>
    <property type="match status" value="1"/>
</dbReference>
<dbReference type="SUPFAM" id="SSF49562">
    <property type="entry name" value="C2 domain (Calcium/lipid-binding domain, CaLB)"/>
    <property type="match status" value="1"/>
</dbReference>
<sequence length="141" mass="16288">MFPGFQPQRTHVRYQTVDPVYNETFEFPNIPRVALSMKGAVLHLMVVDRDTITSNDFAGEVFLNLSDVRDMSKLLSIDFLPVHMLALKRFVNTQYSYQVLQQRTTWDKSAKSFVQMREKLSSGDLVENCQLRKISFCGLFG</sequence>
<evidence type="ECO:0000313" key="5">
    <source>
        <dbReference type="RefSeq" id="XP_013788669.1"/>
    </source>
</evidence>
<dbReference type="Gene3D" id="2.60.40.150">
    <property type="entry name" value="C2 domain"/>
    <property type="match status" value="1"/>
</dbReference>
<feature type="domain" description="C2" evidence="3">
    <location>
        <begin position="1"/>
        <end position="79"/>
    </location>
</feature>
<dbReference type="Proteomes" id="UP000694941">
    <property type="component" value="Unplaced"/>
</dbReference>
<dbReference type="GeneID" id="106472561"/>
<dbReference type="InterPro" id="IPR035892">
    <property type="entry name" value="C2_domain_sf"/>
</dbReference>
<comment type="similarity">
    <text evidence="1">Belongs to the unc-13 family.</text>
</comment>
<proteinExistence type="inferred from homology"/>
<dbReference type="PANTHER" id="PTHR45999">
    <property type="entry name" value="UNC-13-4A, ISOFORM B"/>
    <property type="match status" value="1"/>
</dbReference>
<dbReference type="Pfam" id="PF00168">
    <property type="entry name" value="C2"/>
    <property type="match status" value="1"/>
</dbReference>
<evidence type="ECO:0000313" key="4">
    <source>
        <dbReference type="Proteomes" id="UP000694941"/>
    </source>
</evidence>
<keyword evidence="4" id="KW-1185">Reference proteome</keyword>
<protein>
    <submittedName>
        <fullName evidence="5">Uncharacterized protein LOC106472561</fullName>
    </submittedName>
</protein>
<name>A0ABM1BU31_LIMPO</name>
<evidence type="ECO:0000259" key="3">
    <source>
        <dbReference type="PROSITE" id="PS50004"/>
    </source>
</evidence>
<dbReference type="InterPro" id="IPR052095">
    <property type="entry name" value="UNC-13_domain"/>
</dbReference>
<accession>A0ABM1BU31</accession>
<evidence type="ECO:0000256" key="1">
    <source>
        <dbReference type="ARBA" id="ARBA00005823"/>
    </source>
</evidence>
<organism evidence="4 5">
    <name type="scientific">Limulus polyphemus</name>
    <name type="common">Atlantic horseshoe crab</name>
    <dbReference type="NCBI Taxonomy" id="6850"/>
    <lineage>
        <taxon>Eukaryota</taxon>
        <taxon>Metazoa</taxon>
        <taxon>Ecdysozoa</taxon>
        <taxon>Arthropoda</taxon>
        <taxon>Chelicerata</taxon>
        <taxon>Merostomata</taxon>
        <taxon>Xiphosura</taxon>
        <taxon>Limulidae</taxon>
        <taxon>Limulus</taxon>
    </lineage>
</organism>
<dbReference type="RefSeq" id="XP_013788669.1">
    <property type="nucleotide sequence ID" value="XM_013933215.2"/>
</dbReference>